<proteinExistence type="predicted"/>
<dbReference type="InterPro" id="IPR038666">
    <property type="entry name" value="SSP1_head-tail_sf"/>
</dbReference>
<name>A0AAX1KLS9_FLAPL</name>
<protein>
    <submittedName>
        <fullName evidence="1">Head-tail adaptor protein</fullName>
    </submittedName>
</protein>
<dbReference type="KEGG" id="fpla:A4U99_04930"/>
<gene>
    <name evidence="1" type="ORF">I5Q84_05175</name>
</gene>
<evidence type="ECO:0000313" key="2">
    <source>
        <dbReference type="Proteomes" id="UP000595792"/>
    </source>
</evidence>
<dbReference type="AlphaFoldDB" id="A0AAX1KLS9"/>
<sequence length="124" mass="14006">MAKRANAGELRTQIMVFDVPRDAQGEPLRDEDGYKLEEPVNVFGDGATRYCKWVNAWGSEVYTARQAGVTEPGTLTLRYTPKLTTTCIIYRGTDPKPYEVISVNDVENRHAWLEVKVQRKGATQ</sequence>
<accession>A0AAX1KLS9</accession>
<organism evidence="1 2">
    <name type="scientific">Flavonifractor plautii</name>
    <name type="common">Fusobacterium plautii</name>
    <dbReference type="NCBI Taxonomy" id="292800"/>
    <lineage>
        <taxon>Bacteria</taxon>
        <taxon>Bacillati</taxon>
        <taxon>Bacillota</taxon>
        <taxon>Clostridia</taxon>
        <taxon>Eubacteriales</taxon>
        <taxon>Oscillospiraceae</taxon>
        <taxon>Flavonifractor</taxon>
    </lineage>
</organism>
<reference evidence="1 2" key="1">
    <citation type="submission" date="2020-11" db="EMBL/GenBank/DDBJ databases">
        <title>Closed and high quality bacterial genomes of the OMM12 community.</title>
        <authorList>
            <person name="Marbouty M."/>
            <person name="Lamy-Besnier Q."/>
            <person name="Debarbieux L."/>
            <person name="Koszul R."/>
        </authorList>
    </citation>
    <scope>NUCLEOTIDE SEQUENCE [LARGE SCALE GENOMIC DNA]</scope>
    <source>
        <strain evidence="1 2">YL31</strain>
    </source>
</reference>
<dbReference type="EMBL" id="CP065315">
    <property type="protein sequence ID" value="QQR06879.1"/>
    <property type="molecule type" value="Genomic_DNA"/>
</dbReference>
<evidence type="ECO:0000313" key="1">
    <source>
        <dbReference type="EMBL" id="QQR06879.1"/>
    </source>
</evidence>
<dbReference type="RefSeq" id="WP_065534246.1">
    <property type="nucleotide sequence ID" value="NZ_CP015406.2"/>
</dbReference>
<dbReference type="Gene3D" id="2.40.10.270">
    <property type="entry name" value="Bacteriophage SPP1 head-tail adaptor protein"/>
    <property type="match status" value="1"/>
</dbReference>
<dbReference type="Proteomes" id="UP000595792">
    <property type="component" value="Chromosome"/>
</dbReference>